<keyword evidence="1" id="KW-0472">Membrane</keyword>
<feature type="transmembrane region" description="Helical" evidence="1">
    <location>
        <begin position="21"/>
        <end position="46"/>
    </location>
</feature>
<evidence type="ECO:0000313" key="2">
    <source>
        <dbReference type="EMBL" id="TGZ72723.1"/>
    </source>
</evidence>
<proteinExistence type="predicted"/>
<gene>
    <name evidence="2" type="ORF">CRM22_001914</name>
</gene>
<reference evidence="2 3" key="1">
    <citation type="journal article" date="2019" name="BMC Genomics">
        <title>New insights from Opisthorchis felineus genome: update on genomics of the epidemiologically important liver flukes.</title>
        <authorList>
            <person name="Ershov N.I."/>
            <person name="Mordvinov V.A."/>
            <person name="Prokhortchouk E.B."/>
            <person name="Pakharukova M.Y."/>
            <person name="Gunbin K.V."/>
            <person name="Ustyantsev K."/>
            <person name="Genaev M.A."/>
            <person name="Blinov A.G."/>
            <person name="Mazur A."/>
            <person name="Boulygina E."/>
            <person name="Tsygankova S."/>
            <person name="Khrameeva E."/>
            <person name="Chekanov N."/>
            <person name="Fan G."/>
            <person name="Xiao A."/>
            <person name="Zhang H."/>
            <person name="Xu X."/>
            <person name="Yang H."/>
            <person name="Solovyev V."/>
            <person name="Lee S.M."/>
            <person name="Liu X."/>
            <person name="Afonnikov D.A."/>
            <person name="Skryabin K.G."/>
        </authorList>
    </citation>
    <scope>NUCLEOTIDE SEQUENCE [LARGE SCALE GENOMIC DNA]</scope>
    <source>
        <strain evidence="2">AK-0245</strain>
        <tissue evidence="2">Whole organism</tissue>
    </source>
</reference>
<comment type="caution">
    <text evidence="2">The sequence shown here is derived from an EMBL/GenBank/DDBJ whole genome shotgun (WGS) entry which is preliminary data.</text>
</comment>
<dbReference type="Proteomes" id="UP000308267">
    <property type="component" value="Unassembled WGS sequence"/>
</dbReference>
<evidence type="ECO:0000313" key="3">
    <source>
        <dbReference type="Proteomes" id="UP000308267"/>
    </source>
</evidence>
<dbReference type="AlphaFoldDB" id="A0A4S2M8F4"/>
<dbReference type="EMBL" id="SJOL01003369">
    <property type="protein sequence ID" value="TGZ72723.1"/>
    <property type="molecule type" value="Genomic_DNA"/>
</dbReference>
<keyword evidence="1" id="KW-1133">Transmembrane helix</keyword>
<organism evidence="2 3">
    <name type="scientific">Opisthorchis felineus</name>
    <dbReference type="NCBI Taxonomy" id="147828"/>
    <lineage>
        <taxon>Eukaryota</taxon>
        <taxon>Metazoa</taxon>
        <taxon>Spiralia</taxon>
        <taxon>Lophotrochozoa</taxon>
        <taxon>Platyhelminthes</taxon>
        <taxon>Trematoda</taxon>
        <taxon>Digenea</taxon>
        <taxon>Opisthorchiida</taxon>
        <taxon>Opisthorchiata</taxon>
        <taxon>Opisthorchiidae</taxon>
        <taxon>Opisthorchis</taxon>
    </lineage>
</organism>
<keyword evidence="1" id="KW-0812">Transmembrane</keyword>
<keyword evidence="3" id="KW-1185">Reference proteome</keyword>
<protein>
    <submittedName>
        <fullName evidence="2">Uncharacterized protein</fullName>
    </submittedName>
</protein>
<accession>A0A4S2M8F4</accession>
<sequence length="136" mass="15457">MTVHVRFTEIRPSVIAFAHPLMYLLSPLVFHTFCTIFGSTVTVSIFSQVYSECHNIMLLCPGRTITHLSGNWRIRLAFPVQKAFADSLFPNSWRSFSRSLFSHILSGPPFCQPPQRSSSSVHSIFAPIEFEQHETV</sequence>
<evidence type="ECO:0000256" key="1">
    <source>
        <dbReference type="SAM" id="Phobius"/>
    </source>
</evidence>
<name>A0A4S2M8F4_OPIFE</name>